<dbReference type="KEGG" id="mant:BHD05_04045"/>
<sequence length="133" mass="13805">MKKSLFAAGLAVAFVLVPTAAQALDCVNVSKPPASCGSNCTEGPIIHGNWAWLPSVFPGSPEVWAFVPPGTVEGFGLPGEKGNYQNGEGYALLVNAICDSTAGVLEHRQTGHGIQLLEGCQWAEIEADTGTPP</sequence>
<feature type="chain" id="PRO_5029721254" evidence="1">
    <location>
        <begin position="24"/>
        <end position="133"/>
    </location>
</feature>
<dbReference type="EMBL" id="CP017146">
    <property type="protein sequence ID" value="QHO68932.1"/>
    <property type="molecule type" value="Genomic_DNA"/>
</dbReference>
<dbReference type="Proteomes" id="UP000464507">
    <property type="component" value="Chromosome"/>
</dbReference>
<dbReference type="OrthoDB" id="4946083at2"/>
<keyword evidence="1" id="KW-0732">Signal</keyword>
<keyword evidence="3" id="KW-1185">Reference proteome</keyword>
<dbReference type="AlphaFoldDB" id="A0A7L5AG17"/>
<name>A0A7L5AG17_9MICO</name>
<proteinExistence type="predicted"/>
<accession>A0A7L5AG17</accession>
<evidence type="ECO:0000256" key="1">
    <source>
        <dbReference type="SAM" id="SignalP"/>
    </source>
</evidence>
<protein>
    <submittedName>
        <fullName evidence="2">Uncharacterized protein</fullName>
    </submittedName>
</protein>
<organism evidence="2 3">
    <name type="scientific">Marisediminicola antarctica</name>
    <dbReference type="NCBI Taxonomy" id="674079"/>
    <lineage>
        <taxon>Bacteria</taxon>
        <taxon>Bacillati</taxon>
        <taxon>Actinomycetota</taxon>
        <taxon>Actinomycetes</taxon>
        <taxon>Micrococcales</taxon>
        <taxon>Microbacteriaceae</taxon>
        <taxon>Marisediminicola</taxon>
    </lineage>
</organism>
<dbReference type="RefSeq" id="WP_161885295.1">
    <property type="nucleotide sequence ID" value="NZ_CP017146.1"/>
</dbReference>
<evidence type="ECO:0000313" key="3">
    <source>
        <dbReference type="Proteomes" id="UP000464507"/>
    </source>
</evidence>
<feature type="signal peptide" evidence="1">
    <location>
        <begin position="1"/>
        <end position="23"/>
    </location>
</feature>
<evidence type="ECO:0000313" key="2">
    <source>
        <dbReference type="EMBL" id="QHO68932.1"/>
    </source>
</evidence>
<gene>
    <name evidence="2" type="ORF">BHD05_04045</name>
</gene>
<reference evidence="2 3" key="1">
    <citation type="submission" date="2016-09" db="EMBL/GenBank/DDBJ databases">
        <title>Complete genome sequence of microbes from the polar regions.</title>
        <authorList>
            <person name="Liao L."/>
            <person name="Chen B."/>
        </authorList>
    </citation>
    <scope>NUCLEOTIDE SEQUENCE [LARGE SCALE GENOMIC DNA]</scope>
    <source>
        <strain evidence="2 3">ZS314</strain>
    </source>
</reference>